<comment type="caution">
    <text evidence="1">The sequence shown here is derived from an EMBL/GenBank/DDBJ whole genome shotgun (WGS) entry which is preliminary data.</text>
</comment>
<keyword evidence="2" id="KW-1185">Reference proteome</keyword>
<protein>
    <submittedName>
        <fullName evidence="1">Uncharacterized protein</fullName>
    </submittedName>
</protein>
<dbReference type="AlphaFoldDB" id="A0AAV0XYL5"/>
<evidence type="ECO:0000313" key="2">
    <source>
        <dbReference type="Proteomes" id="UP001160148"/>
    </source>
</evidence>
<sequence length="110" mass="12468">MAIKSRPRAAYPVGQGIMRFRHFIVPSRRSRVVDGGRETRPATAALHRRYITVLGFIVYRHSFFFGPLDSVCPAFVLFPVLTNRVPTSPSAWTLLLSSYILKFLENIISS</sequence>
<dbReference type="Proteomes" id="UP001160148">
    <property type="component" value="Unassembled WGS sequence"/>
</dbReference>
<evidence type="ECO:0000313" key="1">
    <source>
        <dbReference type="EMBL" id="CAI6373228.1"/>
    </source>
</evidence>
<name>A0AAV0XYL5_9HEMI</name>
<reference evidence="1 2" key="1">
    <citation type="submission" date="2023-01" db="EMBL/GenBank/DDBJ databases">
        <authorList>
            <person name="Whitehead M."/>
        </authorList>
    </citation>
    <scope>NUCLEOTIDE SEQUENCE [LARGE SCALE GENOMIC DNA]</scope>
</reference>
<gene>
    <name evidence="1" type="ORF">MEUPH1_LOCUS27007</name>
</gene>
<accession>A0AAV0XYL5</accession>
<proteinExistence type="predicted"/>
<organism evidence="1 2">
    <name type="scientific">Macrosiphum euphorbiae</name>
    <name type="common">potato aphid</name>
    <dbReference type="NCBI Taxonomy" id="13131"/>
    <lineage>
        <taxon>Eukaryota</taxon>
        <taxon>Metazoa</taxon>
        <taxon>Ecdysozoa</taxon>
        <taxon>Arthropoda</taxon>
        <taxon>Hexapoda</taxon>
        <taxon>Insecta</taxon>
        <taxon>Pterygota</taxon>
        <taxon>Neoptera</taxon>
        <taxon>Paraneoptera</taxon>
        <taxon>Hemiptera</taxon>
        <taxon>Sternorrhyncha</taxon>
        <taxon>Aphidomorpha</taxon>
        <taxon>Aphidoidea</taxon>
        <taxon>Aphididae</taxon>
        <taxon>Macrosiphini</taxon>
        <taxon>Macrosiphum</taxon>
    </lineage>
</organism>
<dbReference type="EMBL" id="CARXXK010001085">
    <property type="protein sequence ID" value="CAI6373228.1"/>
    <property type="molecule type" value="Genomic_DNA"/>
</dbReference>